<sequence>MALEGFRGSTSSLLDKELNPKSATSIIDQEVEDVKAYIRALWKRRNTFAPVSRLPPEILSRIFDIVRDRVVSGFSYRPLEWTRVGHVCHQWRQVALNSPCLWAKPALSHKLWTEEMLQRSRMASLTISANFKSTISGRRDSLTASLALATPHASRIKMLELVSEYPSRDSLQNFLSQIPQSMPRLECLIVNYDSIAGINSAEGGLSIVHVLEADRLYRLELTRCAVNWDSQIFGPKLVHLKLVSIPVAARPTALQFLEALSRAPALETIELRDSLPLKRHSGHTSTPSKIFFHNLRCLAMTASNTEADNFFNLVSFPASTVVRLICKGETTAEDQFRDVLAHASGFSSATGSDPGFKIRTLEVQIQYPSNGHLNQFRTFSSVASDIDVALGTAAPNLDLVLQTNERPSRQLVQLFCNAMPLTNLVRLSLRNVTFLSPVALAETFGVLPNLRSVSVFGDFAYNFVLALQEVRPINTASTKAEVIPLYFHSVRSISLSNVTFDDNDLTFEMLQDCLMWRYECGAEIRELKLTECSRLEWDSVELLREIVVNVDWDEIESGFTESECEDDAIWDADSYDDYGAGYYDTDDEADLYGLFW</sequence>
<dbReference type="InterPro" id="IPR001810">
    <property type="entry name" value="F-box_dom"/>
</dbReference>
<organism evidence="2 3">
    <name type="scientific">Gymnopilus dilepis</name>
    <dbReference type="NCBI Taxonomy" id="231916"/>
    <lineage>
        <taxon>Eukaryota</taxon>
        <taxon>Fungi</taxon>
        <taxon>Dikarya</taxon>
        <taxon>Basidiomycota</taxon>
        <taxon>Agaricomycotina</taxon>
        <taxon>Agaricomycetes</taxon>
        <taxon>Agaricomycetidae</taxon>
        <taxon>Agaricales</taxon>
        <taxon>Agaricineae</taxon>
        <taxon>Hymenogastraceae</taxon>
        <taxon>Gymnopilus</taxon>
    </lineage>
</organism>
<dbReference type="Pfam" id="PF12937">
    <property type="entry name" value="F-box-like"/>
    <property type="match status" value="1"/>
</dbReference>
<accession>A0A409YUE0</accession>
<dbReference type="Gene3D" id="1.20.1280.50">
    <property type="match status" value="1"/>
</dbReference>
<reference evidence="2 3" key="1">
    <citation type="journal article" date="2018" name="Evol. Lett.">
        <title>Horizontal gene cluster transfer increased hallucinogenic mushroom diversity.</title>
        <authorList>
            <person name="Reynolds H.T."/>
            <person name="Vijayakumar V."/>
            <person name="Gluck-Thaler E."/>
            <person name="Korotkin H.B."/>
            <person name="Matheny P.B."/>
            <person name="Slot J.C."/>
        </authorList>
    </citation>
    <scope>NUCLEOTIDE SEQUENCE [LARGE SCALE GENOMIC DNA]</scope>
    <source>
        <strain evidence="2 3">SRW20</strain>
    </source>
</reference>
<feature type="domain" description="F-box" evidence="1">
    <location>
        <begin position="52"/>
        <end position="107"/>
    </location>
</feature>
<evidence type="ECO:0000259" key="1">
    <source>
        <dbReference type="Pfam" id="PF12937"/>
    </source>
</evidence>
<dbReference type="SUPFAM" id="SSF81383">
    <property type="entry name" value="F-box domain"/>
    <property type="match status" value="1"/>
</dbReference>
<evidence type="ECO:0000313" key="3">
    <source>
        <dbReference type="Proteomes" id="UP000284706"/>
    </source>
</evidence>
<dbReference type="AlphaFoldDB" id="A0A409YUE0"/>
<dbReference type="Proteomes" id="UP000284706">
    <property type="component" value="Unassembled WGS sequence"/>
</dbReference>
<dbReference type="EMBL" id="NHYE01000269">
    <property type="protein sequence ID" value="PPR06645.1"/>
    <property type="molecule type" value="Genomic_DNA"/>
</dbReference>
<dbReference type="SUPFAM" id="SSF52047">
    <property type="entry name" value="RNI-like"/>
    <property type="match status" value="1"/>
</dbReference>
<keyword evidence="3" id="KW-1185">Reference proteome</keyword>
<comment type="caution">
    <text evidence="2">The sequence shown here is derived from an EMBL/GenBank/DDBJ whole genome shotgun (WGS) entry which is preliminary data.</text>
</comment>
<name>A0A409YUE0_9AGAR</name>
<protein>
    <recommendedName>
        <fullName evidence="1">F-box domain-containing protein</fullName>
    </recommendedName>
</protein>
<proteinExistence type="predicted"/>
<dbReference type="OrthoDB" id="3156934at2759"/>
<dbReference type="STRING" id="231916.A0A409YUE0"/>
<gene>
    <name evidence="2" type="ORF">CVT26_001187</name>
</gene>
<dbReference type="InParanoid" id="A0A409YUE0"/>
<dbReference type="InterPro" id="IPR036047">
    <property type="entry name" value="F-box-like_dom_sf"/>
</dbReference>
<evidence type="ECO:0000313" key="2">
    <source>
        <dbReference type="EMBL" id="PPR06645.1"/>
    </source>
</evidence>